<gene>
    <name evidence="2" type="ORF">QR680_000252</name>
</gene>
<name>A0AA39GVJ7_9BILA</name>
<protein>
    <submittedName>
        <fullName evidence="2">Uncharacterized protein</fullName>
    </submittedName>
</protein>
<feature type="region of interest" description="Disordered" evidence="1">
    <location>
        <begin position="371"/>
        <end position="414"/>
    </location>
</feature>
<proteinExistence type="predicted"/>
<dbReference type="AlphaFoldDB" id="A0AA39GVJ7"/>
<evidence type="ECO:0000256" key="1">
    <source>
        <dbReference type="SAM" id="MobiDB-lite"/>
    </source>
</evidence>
<evidence type="ECO:0000313" key="3">
    <source>
        <dbReference type="Proteomes" id="UP001175271"/>
    </source>
</evidence>
<dbReference type="Proteomes" id="UP001175271">
    <property type="component" value="Unassembled WGS sequence"/>
</dbReference>
<feature type="compositionally biased region" description="Basic and acidic residues" evidence="1">
    <location>
        <begin position="525"/>
        <end position="545"/>
    </location>
</feature>
<feature type="region of interest" description="Disordered" evidence="1">
    <location>
        <begin position="160"/>
        <end position="179"/>
    </location>
</feature>
<keyword evidence="3" id="KW-1185">Reference proteome</keyword>
<feature type="compositionally biased region" description="Low complexity" evidence="1">
    <location>
        <begin position="560"/>
        <end position="590"/>
    </location>
</feature>
<organism evidence="2 3">
    <name type="scientific">Steinernema hermaphroditum</name>
    <dbReference type="NCBI Taxonomy" id="289476"/>
    <lineage>
        <taxon>Eukaryota</taxon>
        <taxon>Metazoa</taxon>
        <taxon>Ecdysozoa</taxon>
        <taxon>Nematoda</taxon>
        <taxon>Chromadorea</taxon>
        <taxon>Rhabditida</taxon>
        <taxon>Tylenchina</taxon>
        <taxon>Panagrolaimomorpha</taxon>
        <taxon>Strongyloidoidea</taxon>
        <taxon>Steinernematidae</taxon>
        <taxon>Steinernema</taxon>
    </lineage>
</organism>
<evidence type="ECO:0000313" key="2">
    <source>
        <dbReference type="EMBL" id="KAK0393523.1"/>
    </source>
</evidence>
<dbReference type="EMBL" id="JAUCMV010000005">
    <property type="protein sequence ID" value="KAK0393523.1"/>
    <property type="molecule type" value="Genomic_DNA"/>
</dbReference>
<comment type="caution">
    <text evidence="2">The sequence shown here is derived from an EMBL/GenBank/DDBJ whole genome shotgun (WGS) entry which is preliminary data.</text>
</comment>
<sequence>MGSSDVEKANMGKNLFDQLIFNDRTVMRWTLLPLLVLLGISATFGQIGHGVNTKREAVGSGVLLTEGIGEGVAPEVQDQPALGHGVSLDSGIGHGVRVARQIGAGVGFGGHGGIGGGAQPGWGGARSPIGSGVQPAQPPMWGNNGGIGSGVQPARPLGPVGGNNWSNGEKAKTLPTDEPTLSRKKRYSGYEIDCRLFYDKTICFRIYDDNLCNVPRDVTCWKIQPRGWNCTETENVNYLNRHMTGCSQQYGNHQMFDLSSRQSDCNIDAWGEQSCRYTIPNNPFDDWFAQQRQYADRMSRAHSRGQVPDFGYGCGYRAGDGPIHADKPDIYRGAQGNTITVHRETTIVQNNGQGGHLNNGRHQETAEHGTMSYYGSDRTNNNQDGDYRRRQGDGPLRAERPDMHRGNQKQSRAQYWETRVTTEYRDDCHPNHGRDICFRVYETRDCEIPRDMTCWNIGTHQLNCTTIDNVRFLHKRSAYYGSRRSEQLCSDDQWGGRLCVSNPVGNYGREYDRRPVYHEQYGQARQREYGNQRLGDGRIHADRTDPYQGQRGSGYHRGNSFDSRSSSHSSTSSSSYQFHSSSSSHGGSYQQAQRGTSYGYGQRASDGRIYADRTDPYRGQQAGCGSYC</sequence>
<feature type="compositionally biased region" description="Basic and acidic residues" evidence="1">
    <location>
        <begin position="385"/>
        <end position="405"/>
    </location>
</feature>
<accession>A0AA39GVJ7</accession>
<feature type="region of interest" description="Disordered" evidence="1">
    <location>
        <begin position="117"/>
        <end position="151"/>
    </location>
</feature>
<feature type="region of interest" description="Disordered" evidence="1">
    <location>
        <begin position="521"/>
        <end position="604"/>
    </location>
</feature>
<reference evidence="2" key="1">
    <citation type="submission" date="2023-06" db="EMBL/GenBank/DDBJ databases">
        <title>Genomic analysis of the entomopathogenic nematode Steinernema hermaphroditum.</title>
        <authorList>
            <person name="Schwarz E.M."/>
            <person name="Heppert J.K."/>
            <person name="Baniya A."/>
            <person name="Schwartz H.T."/>
            <person name="Tan C.-H."/>
            <person name="Antoshechkin I."/>
            <person name="Sternberg P.W."/>
            <person name="Goodrich-Blair H."/>
            <person name="Dillman A.R."/>
        </authorList>
    </citation>
    <scope>NUCLEOTIDE SEQUENCE</scope>
    <source>
        <strain evidence="2">PS9179</strain>
        <tissue evidence="2">Whole animal</tissue>
    </source>
</reference>